<name>A0A8R1IQ93_CAEJA</name>
<organism evidence="1 2">
    <name type="scientific">Caenorhabditis japonica</name>
    <dbReference type="NCBI Taxonomy" id="281687"/>
    <lineage>
        <taxon>Eukaryota</taxon>
        <taxon>Metazoa</taxon>
        <taxon>Ecdysozoa</taxon>
        <taxon>Nematoda</taxon>
        <taxon>Chromadorea</taxon>
        <taxon>Rhabditida</taxon>
        <taxon>Rhabditina</taxon>
        <taxon>Rhabditomorpha</taxon>
        <taxon>Rhabditoidea</taxon>
        <taxon>Rhabditidae</taxon>
        <taxon>Peloderinae</taxon>
        <taxon>Caenorhabditis</taxon>
    </lineage>
</organism>
<dbReference type="AlphaFoldDB" id="A0A8R1IQ93"/>
<evidence type="ECO:0000313" key="2">
    <source>
        <dbReference type="Proteomes" id="UP000005237"/>
    </source>
</evidence>
<reference evidence="1" key="2">
    <citation type="submission" date="2022-06" db="UniProtKB">
        <authorList>
            <consortium name="EnsemblMetazoa"/>
        </authorList>
    </citation>
    <scope>IDENTIFICATION</scope>
    <source>
        <strain evidence="1">DF5081</strain>
    </source>
</reference>
<dbReference type="EnsemblMetazoa" id="CJA40990.1">
    <property type="protein sequence ID" value="CJA40990.1"/>
    <property type="gene ID" value="WBGene00216838"/>
</dbReference>
<reference evidence="2" key="1">
    <citation type="submission" date="2010-08" db="EMBL/GenBank/DDBJ databases">
        <authorList>
            <consortium name="Caenorhabditis japonica Sequencing Consortium"/>
            <person name="Wilson R.K."/>
        </authorList>
    </citation>
    <scope>NUCLEOTIDE SEQUENCE [LARGE SCALE GENOMIC DNA]</scope>
    <source>
        <strain evidence="2">DF5081</strain>
    </source>
</reference>
<accession>A0A8R1IQ93</accession>
<keyword evidence="2" id="KW-1185">Reference proteome</keyword>
<dbReference type="Proteomes" id="UP000005237">
    <property type="component" value="Unassembled WGS sequence"/>
</dbReference>
<proteinExistence type="predicted"/>
<sequence>MNKDMSVIASAMGSKNRRNCSRTCRCAVSLMFYVTFSSFMDPVSGVGVNGKSVENPTVSTSLCDQFL</sequence>
<protein>
    <submittedName>
        <fullName evidence="1">Uncharacterized protein</fullName>
    </submittedName>
</protein>
<evidence type="ECO:0000313" key="1">
    <source>
        <dbReference type="EnsemblMetazoa" id="CJA40990.1"/>
    </source>
</evidence>